<dbReference type="Pfam" id="PF00823">
    <property type="entry name" value="PPE"/>
    <property type="match status" value="1"/>
</dbReference>
<dbReference type="SUPFAM" id="SSF140459">
    <property type="entry name" value="PE/PPE dimer-like"/>
    <property type="match status" value="1"/>
</dbReference>
<evidence type="ECO:0000259" key="2">
    <source>
        <dbReference type="Pfam" id="PF00823"/>
    </source>
</evidence>
<evidence type="ECO:0000313" key="3">
    <source>
        <dbReference type="EMBL" id="BCI89541.1"/>
    </source>
</evidence>
<keyword evidence="4" id="KW-1185">Reference proteome</keyword>
<reference evidence="3 4" key="1">
    <citation type="submission" date="2020-07" db="EMBL/GenBank/DDBJ databases">
        <title>Mycobacterium kansasii (former subtype) with zoonotic potential isolated from diseased indoor pet cat, Japan.</title>
        <authorList>
            <person name="Fukano H."/>
            <person name="Terazono T."/>
            <person name="Hoshino Y."/>
        </authorList>
    </citation>
    <scope>NUCLEOTIDE SEQUENCE [LARGE SCALE GENOMIC DNA]</scope>
    <source>
        <strain evidence="3 4">Kuro-I</strain>
    </source>
</reference>
<dbReference type="Gene3D" id="1.20.1260.20">
    <property type="entry name" value="PPE superfamily"/>
    <property type="match status" value="1"/>
</dbReference>
<dbReference type="AlphaFoldDB" id="A0A7G1IES9"/>
<sequence>MYAGAGAAELVAAAAAWNGIAVELSTAASCFESIVTRLRTEPWLGPASLSMAAAAQPSWPG</sequence>
<protein>
    <recommendedName>
        <fullName evidence="2">PPE domain-containing protein</fullName>
    </recommendedName>
</protein>
<feature type="domain" description="PPE" evidence="2">
    <location>
        <begin position="1"/>
        <end position="57"/>
    </location>
</feature>
<dbReference type="Proteomes" id="UP000516380">
    <property type="component" value="Chromosome"/>
</dbReference>
<proteinExistence type="inferred from homology"/>
<dbReference type="InterPro" id="IPR000030">
    <property type="entry name" value="PPE_dom"/>
</dbReference>
<evidence type="ECO:0000313" key="4">
    <source>
        <dbReference type="Proteomes" id="UP000516380"/>
    </source>
</evidence>
<dbReference type="EMBL" id="AP023343">
    <property type="protein sequence ID" value="BCI89541.1"/>
    <property type="molecule type" value="Genomic_DNA"/>
</dbReference>
<name>A0A7G1IES9_MYCKA</name>
<evidence type="ECO:0000256" key="1">
    <source>
        <dbReference type="ARBA" id="ARBA00010652"/>
    </source>
</evidence>
<organism evidence="3 4">
    <name type="scientific">Mycobacterium kansasii</name>
    <dbReference type="NCBI Taxonomy" id="1768"/>
    <lineage>
        <taxon>Bacteria</taxon>
        <taxon>Bacillati</taxon>
        <taxon>Actinomycetota</taxon>
        <taxon>Actinomycetes</taxon>
        <taxon>Mycobacteriales</taxon>
        <taxon>Mycobacteriaceae</taxon>
        <taxon>Mycobacterium</taxon>
    </lineage>
</organism>
<dbReference type="InterPro" id="IPR038332">
    <property type="entry name" value="PPE_sf"/>
</dbReference>
<accession>A0A7G1IES9</accession>
<gene>
    <name evidence="3" type="ORF">NIIDMKKI_47470</name>
</gene>
<comment type="similarity">
    <text evidence="1">Belongs to the mycobacterial PPE family.</text>
</comment>